<keyword evidence="2" id="KW-0808">Transferase</keyword>
<dbReference type="PANTHER" id="PTHR43072">
    <property type="entry name" value="N-ACETYLTRANSFERASE"/>
    <property type="match status" value="1"/>
</dbReference>
<evidence type="ECO:0000259" key="1">
    <source>
        <dbReference type="PROSITE" id="PS51186"/>
    </source>
</evidence>
<proteinExistence type="predicted"/>
<accession>A0A1H3VN84</accession>
<dbReference type="RefSeq" id="WP_091383805.1">
    <property type="nucleotide sequence ID" value="NZ_FNQO01000001.1"/>
</dbReference>
<evidence type="ECO:0000313" key="3">
    <source>
        <dbReference type="Proteomes" id="UP000198658"/>
    </source>
</evidence>
<organism evidence="2 3">
    <name type="scientific">Microbulbifer marinus</name>
    <dbReference type="NCBI Taxonomy" id="658218"/>
    <lineage>
        <taxon>Bacteria</taxon>
        <taxon>Pseudomonadati</taxon>
        <taxon>Pseudomonadota</taxon>
        <taxon>Gammaproteobacteria</taxon>
        <taxon>Cellvibrionales</taxon>
        <taxon>Microbulbiferaceae</taxon>
        <taxon>Microbulbifer</taxon>
    </lineage>
</organism>
<dbReference type="AlphaFoldDB" id="A0A1H3VN84"/>
<dbReference type="Proteomes" id="UP000198658">
    <property type="component" value="Unassembled WGS sequence"/>
</dbReference>
<dbReference type="OrthoDB" id="9796129at2"/>
<dbReference type="EMBL" id="FNQO01000001">
    <property type="protein sequence ID" value="SDZ75552.1"/>
    <property type="molecule type" value="Genomic_DNA"/>
</dbReference>
<dbReference type="GO" id="GO:0016747">
    <property type="term" value="F:acyltransferase activity, transferring groups other than amino-acyl groups"/>
    <property type="evidence" value="ECO:0007669"/>
    <property type="project" value="InterPro"/>
</dbReference>
<dbReference type="CDD" id="cd04301">
    <property type="entry name" value="NAT_SF"/>
    <property type="match status" value="1"/>
</dbReference>
<dbReference type="Pfam" id="PF00583">
    <property type="entry name" value="Acetyltransf_1"/>
    <property type="match status" value="1"/>
</dbReference>
<dbReference type="InterPro" id="IPR000182">
    <property type="entry name" value="GNAT_dom"/>
</dbReference>
<gene>
    <name evidence="2" type="ORF">SAMN05216562_0051</name>
</gene>
<protein>
    <submittedName>
        <fullName evidence="2">Aminoglycoside 3-N-acetyltransferase I</fullName>
    </submittedName>
</protein>
<feature type="domain" description="N-acetyltransferase" evidence="1">
    <location>
        <begin position="3"/>
        <end position="155"/>
    </location>
</feature>
<sequence length="155" mass="16952">MSIIIHHLKSDDVSLMEALTTIFGEAFGDADTYTGNRPSADYLRRLLGGDSFIALAALKNGSVVGGIAAYELKKFEQERSEVYIYDLAVSAAHRREGIASKLIEELKRVAAERGAYVVFVQADTGIEDEPAIALYTKLGTREDVLHFDIAIEGNN</sequence>
<name>A0A1H3VN84_9GAMM</name>
<dbReference type="NCBIfam" id="NF033083">
    <property type="entry name" value="AAC_3_I"/>
    <property type="match status" value="1"/>
</dbReference>
<dbReference type="STRING" id="658218.SAMN05216562_0051"/>
<reference evidence="3" key="1">
    <citation type="submission" date="2016-10" db="EMBL/GenBank/DDBJ databases">
        <authorList>
            <person name="Varghese N."/>
            <person name="Submissions S."/>
        </authorList>
    </citation>
    <scope>NUCLEOTIDE SEQUENCE [LARGE SCALE GENOMIC DNA]</scope>
    <source>
        <strain evidence="3">CGMCC 1.10657</strain>
    </source>
</reference>
<dbReference type="PROSITE" id="PS51186">
    <property type="entry name" value="GNAT"/>
    <property type="match status" value="1"/>
</dbReference>
<keyword evidence="3" id="KW-1185">Reference proteome</keyword>
<evidence type="ECO:0000313" key="2">
    <source>
        <dbReference type="EMBL" id="SDZ75552.1"/>
    </source>
</evidence>
<dbReference type="SUPFAM" id="SSF55729">
    <property type="entry name" value="Acyl-CoA N-acyltransferases (Nat)"/>
    <property type="match status" value="1"/>
</dbReference>
<dbReference type="PANTHER" id="PTHR43072:SF60">
    <property type="entry name" value="L-2,4-DIAMINOBUTYRIC ACID ACETYLTRANSFERASE"/>
    <property type="match status" value="1"/>
</dbReference>
<dbReference type="InterPro" id="IPR016181">
    <property type="entry name" value="Acyl_CoA_acyltransferase"/>
</dbReference>
<dbReference type="Gene3D" id="3.40.630.30">
    <property type="match status" value="1"/>
</dbReference>